<feature type="transmembrane region" description="Helical" evidence="1">
    <location>
        <begin position="24"/>
        <end position="54"/>
    </location>
</feature>
<protein>
    <recommendedName>
        <fullName evidence="4">O-antigen ligase</fullName>
    </recommendedName>
</protein>
<organism evidence="2 3">
    <name type="scientific">Rhodococcus jostii</name>
    <dbReference type="NCBI Taxonomy" id="132919"/>
    <lineage>
        <taxon>Bacteria</taxon>
        <taxon>Bacillati</taxon>
        <taxon>Actinomycetota</taxon>
        <taxon>Actinomycetes</taxon>
        <taxon>Mycobacteriales</taxon>
        <taxon>Nocardiaceae</taxon>
        <taxon>Rhodococcus</taxon>
    </lineage>
</organism>
<feature type="transmembrane region" description="Helical" evidence="1">
    <location>
        <begin position="149"/>
        <end position="166"/>
    </location>
</feature>
<dbReference type="OrthoDB" id="5181551at2"/>
<dbReference type="RefSeq" id="WP_143048947.1">
    <property type="nucleotide sequence ID" value="NZ_FNTL01000004.1"/>
</dbReference>
<sequence length="426" mass="46113">MTSTILVASSAAAFRSNRRDPLPWLFALVFAVAIPVAGGGGVLAADVLMAIMLWPALLSLLNREIFLRRLWLVALLWSAAQVVSDLVHKQYHFSSLMYVAPVTALLATGLLWLHSQRAISVSALLVAVGAGWMILEIISGNILSSSNPWKYGLSTPVTILVLSIAYNRKMSRATIVGLLLALAVTSYLFDSRIQLALFLVCAISLCFVHDSRSKQERRTTRTIGSLLIVGFSLYSAYPAAASSGILGVRASQQQAVYDKEGANYVLATRKEFPQIAYLVSQNPVLGIGSYGALSREQRSGALEFVDSHVAPLTATDRSYLTSSASTNVGYRAHSSAMSSALYAGIFALPFWVFLLVQNGRAALRFAQGRGTVPVLLLYMCALTTWDAFFSPITNRTHLSVGITLFLLAVVMKREKNADTTGRAVTP</sequence>
<accession>A0A1H5HKQ2</accession>
<feature type="transmembrane region" description="Helical" evidence="1">
    <location>
        <begin position="223"/>
        <end position="240"/>
    </location>
</feature>
<gene>
    <name evidence="2" type="ORF">SAMN04490220_7241</name>
</gene>
<feature type="transmembrane region" description="Helical" evidence="1">
    <location>
        <begin position="368"/>
        <end position="388"/>
    </location>
</feature>
<evidence type="ECO:0000313" key="3">
    <source>
        <dbReference type="Proteomes" id="UP000183407"/>
    </source>
</evidence>
<feature type="transmembrane region" description="Helical" evidence="1">
    <location>
        <begin position="173"/>
        <end position="189"/>
    </location>
</feature>
<evidence type="ECO:0000313" key="2">
    <source>
        <dbReference type="EMBL" id="SEE28334.1"/>
    </source>
</evidence>
<dbReference type="EMBL" id="FNTL01000004">
    <property type="protein sequence ID" value="SEE28334.1"/>
    <property type="molecule type" value="Genomic_DNA"/>
</dbReference>
<keyword evidence="1" id="KW-0812">Transmembrane</keyword>
<keyword evidence="1" id="KW-1133">Transmembrane helix</keyword>
<feature type="transmembrane region" description="Helical" evidence="1">
    <location>
        <begin position="336"/>
        <end position="356"/>
    </location>
</feature>
<feature type="transmembrane region" description="Helical" evidence="1">
    <location>
        <begin position="96"/>
        <end position="114"/>
    </location>
</feature>
<proteinExistence type="predicted"/>
<feature type="transmembrane region" description="Helical" evidence="1">
    <location>
        <begin position="394"/>
        <end position="411"/>
    </location>
</feature>
<keyword evidence="1" id="KW-0472">Membrane</keyword>
<feature type="transmembrane region" description="Helical" evidence="1">
    <location>
        <begin position="195"/>
        <end position="211"/>
    </location>
</feature>
<evidence type="ECO:0000256" key="1">
    <source>
        <dbReference type="SAM" id="Phobius"/>
    </source>
</evidence>
<reference evidence="3" key="1">
    <citation type="submission" date="2016-10" db="EMBL/GenBank/DDBJ databases">
        <authorList>
            <person name="Varghese N."/>
        </authorList>
    </citation>
    <scope>NUCLEOTIDE SEQUENCE [LARGE SCALE GENOMIC DNA]</scope>
    <source>
        <strain evidence="3">DSM 44719</strain>
    </source>
</reference>
<dbReference type="Proteomes" id="UP000183407">
    <property type="component" value="Unassembled WGS sequence"/>
</dbReference>
<name>A0A1H5HKQ2_RHOJO</name>
<dbReference type="AlphaFoldDB" id="A0A1H5HKQ2"/>
<evidence type="ECO:0008006" key="4">
    <source>
        <dbReference type="Google" id="ProtNLM"/>
    </source>
</evidence>
<feature type="transmembrane region" description="Helical" evidence="1">
    <location>
        <begin position="121"/>
        <end position="143"/>
    </location>
</feature>